<feature type="domain" description="Peptidase M14" evidence="2">
    <location>
        <begin position="50"/>
        <end position="309"/>
    </location>
</feature>
<dbReference type="InterPro" id="IPR000834">
    <property type="entry name" value="Peptidase_M14"/>
</dbReference>
<dbReference type="PROSITE" id="PS51257">
    <property type="entry name" value="PROKAR_LIPOPROTEIN"/>
    <property type="match status" value="1"/>
</dbReference>
<dbReference type="GO" id="GO:0006508">
    <property type="term" value="P:proteolysis"/>
    <property type="evidence" value="ECO:0007669"/>
    <property type="project" value="InterPro"/>
</dbReference>
<protein>
    <submittedName>
        <fullName evidence="3">Zinc carboxypeptidase</fullName>
    </submittedName>
</protein>
<keyword evidence="3" id="KW-0378">Hydrolase</keyword>
<dbReference type="EMBL" id="FOAF01000001">
    <property type="protein sequence ID" value="SEK95249.1"/>
    <property type="molecule type" value="Genomic_DNA"/>
</dbReference>
<accession>A0A1H7L8F3</accession>
<feature type="active site" description="Proton donor/acceptor" evidence="1">
    <location>
        <position position="280"/>
    </location>
</feature>
<evidence type="ECO:0000313" key="4">
    <source>
        <dbReference type="Proteomes" id="UP000199421"/>
    </source>
</evidence>
<dbReference type="Proteomes" id="UP000199421">
    <property type="component" value="Unassembled WGS sequence"/>
</dbReference>
<keyword evidence="3" id="KW-0645">Protease</keyword>
<keyword evidence="3" id="KW-0121">Carboxypeptidase</keyword>
<dbReference type="GO" id="GO:0004181">
    <property type="term" value="F:metallocarboxypeptidase activity"/>
    <property type="evidence" value="ECO:0007669"/>
    <property type="project" value="InterPro"/>
</dbReference>
<evidence type="ECO:0000313" key="3">
    <source>
        <dbReference type="EMBL" id="SEK95249.1"/>
    </source>
</evidence>
<dbReference type="OrthoDB" id="1119199at2"/>
<dbReference type="Gene3D" id="3.40.630.10">
    <property type="entry name" value="Zn peptidases"/>
    <property type="match status" value="1"/>
</dbReference>
<dbReference type="SUPFAM" id="SSF53187">
    <property type="entry name" value="Zn-dependent exopeptidases"/>
    <property type="match status" value="1"/>
</dbReference>
<organism evidence="3 4">
    <name type="scientific">Olivibacter domesticus</name>
    <name type="common">Pseudosphingobacterium domesticum</name>
    <dbReference type="NCBI Taxonomy" id="407022"/>
    <lineage>
        <taxon>Bacteria</taxon>
        <taxon>Pseudomonadati</taxon>
        <taxon>Bacteroidota</taxon>
        <taxon>Sphingobacteriia</taxon>
        <taxon>Sphingobacteriales</taxon>
        <taxon>Sphingobacteriaceae</taxon>
        <taxon>Olivibacter</taxon>
    </lineage>
</organism>
<evidence type="ECO:0000259" key="2">
    <source>
        <dbReference type="PROSITE" id="PS52035"/>
    </source>
</evidence>
<keyword evidence="4" id="KW-1185">Reference proteome</keyword>
<gene>
    <name evidence="3" type="ORF">SAMN05661044_01588</name>
</gene>
<proteinExistence type="inferred from homology"/>
<name>A0A1H7L8F3_OLID1</name>
<reference evidence="4" key="1">
    <citation type="submission" date="2016-10" db="EMBL/GenBank/DDBJ databases">
        <authorList>
            <person name="Varghese N."/>
            <person name="Submissions S."/>
        </authorList>
    </citation>
    <scope>NUCLEOTIDE SEQUENCE [LARGE SCALE GENOMIC DNA]</scope>
    <source>
        <strain evidence="4">DSM 18733</strain>
    </source>
</reference>
<evidence type="ECO:0000256" key="1">
    <source>
        <dbReference type="PROSITE-ProRule" id="PRU01379"/>
    </source>
</evidence>
<dbReference type="AlphaFoldDB" id="A0A1H7L8F3"/>
<dbReference type="GO" id="GO:0008270">
    <property type="term" value="F:zinc ion binding"/>
    <property type="evidence" value="ECO:0007669"/>
    <property type="project" value="InterPro"/>
</dbReference>
<comment type="similarity">
    <text evidence="1">Belongs to the peptidase M14 family.</text>
</comment>
<dbReference type="Pfam" id="PF00246">
    <property type="entry name" value="Peptidase_M14"/>
    <property type="match status" value="1"/>
</dbReference>
<sequence length="495" mass="56416">MKKLKFGLLLLTIMASCQESQHNSNNKNSYTPDTTMLAKAFELYKESSLTHRRFKHAAIEPLILKRKNDSIFKVTNLGLSVQKRPLYQLRYGKGEKRIMLWSQMHGNESTATMALFDIFNFLEGHNDGYDSIRNLLTEKTTLFFLPMINPDGAEIFNRRNALDIDLNRDARETATPEAAILKKAAEVNKPAFGFNLHDQHIYYNVPSTGNPATISFLAPAYNYEKDINKVRGRAMQLIVGMNQLLQQYIPNGVAKYDDTHEPRGFGDNFQKWGASTVLIESGGYKGDPEKQYIRELNFMIILNALIEIAQESYEQYNQAEYEDIPENSSKLSDLLIKNIKAERDSVVYQVDLAIKRDEVTAPDSIFYTRGRIDDVGDLKDSYGYRELDAKGLTFMKGKIYSSPINHVGELTPQRAMNLLRQGYLAVKLRNVAENKHYNLPILLSSTGILYGNSPTLGSQANFFLAKEDKPMYAIINGYLIDLSKEPEEEFKNYIQ</sequence>
<dbReference type="STRING" id="407022.SAMN05661044_01588"/>
<dbReference type="RefSeq" id="WP_093321539.1">
    <property type="nucleotide sequence ID" value="NZ_FOAF01000001.1"/>
</dbReference>
<dbReference type="PROSITE" id="PS52035">
    <property type="entry name" value="PEPTIDASE_M14"/>
    <property type="match status" value="1"/>
</dbReference>